<name>A0A2Z4FP76_9DELT</name>
<proteinExistence type="inferred from homology"/>
<dbReference type="InterPro" id="IPR044651">
    <property type="entry name" value="OTSB-like"/>
</dbReference>
<dbReference type="GO" id="GO:0005992">
    <property type="term" value="P:trehalose biosynthetic process"/>
    <property type="evidence" value="ECO:0007669"/>
    <property type="project" value="UniProtKB-UniPathway"/>
</dbReference>
<comment type="function">
    <text evidence="4">Removes the phosphate from trehalose 6-phosphate to produce free trehalose.</text>
</comment>
<dbReference type="EC" id="3.1.3.12" evidence="4"/>
<protein>
    <recommendedName>
        <fullName evidence="4">Trehalose 6-phosphate phosphatase</fullName>
        <ecNumber evidence="4">3.1.3.12</ecNumber>
    </recommendedName>
</protein>
<evidence type="ECO:0000256" key="4">
    <source>
        <dbReference type="RuleBase" id="RU361117"/>
    </source>
</evidence>
<dbReference type="Pfam" id="PF02358">
    <property type="entry name" value="Trehalose_PPase"/>
    <property type="match status" value="1"/>
</dbReference>
<dbReference type="PANTHER" id="PTHR43768">
    <property type="entry name" value="TREHALOSE 6-PHOSPHATE PHOSPHATASE"/>
    <property type="match status" value="1"/>
</dbReference>
<dbReference type="PANTHER" id="PTHR43768:SF3">
    <property type="entry name" value="TREHALOSE 6-PHOSPHATE PHOSPHATASE"/>
    <property type="match status" value="1"/>
</dbReference>
<sequence length="294" mass="31997">MSMNPRKSAVQAIDEIFERIGSREVALFVDYDGTLTPIAPKPHLAELGDAMRQRLRALAGVCDVAVVSGRALADVRARVGLDTVAYAGSHGLEITGASRAPSGAHRPAAFEGLSLEKGRDFMPTIARVESELRLRTGRIEGALVERKPFGVGLHFRQVADQDLPTISKHLDWVLREFPGFRVTAGKKIYDIRPDIDWDKGSAVRWILTYGPNSRGQDPLAIYIGDDTTDEDAFRALRPDGVTIVVQATPSPSAAEYCLRDTGQVQDFLDALFVKLSPSVPLPDHSSRPSPSASL</sequence>
<evidence type="ECO:0000313" key="5">
    <source>
        <dbReference type="EMBL" id="AWV90454.1"/>
    </source>
</evidence>
<evidence type="ECO:0000256" key="2">
    <source>
        <dbReference type="ARBA" id="ARBA00008770"/>
    </source>
</evidence>
<dbReference type="RefSeq" id="WP_111335917.1">
    <property type="nucleotide sequence ID" value="NZ_CP030032.1"/>
</dbReference>
<comment type="pathway">
    <text evidence="1 4">Glycan biosynthesis; trehalose biosynthesis.</text>
</comment>
<comment type="cofactor">
    <cofactor evidence="4">
        <name>Mg(2+)</name>
        <dbReference type="ChEBI" id="CHEBI:18420"/>
    </cofactor>
</comment>
<organism evidence="5 6">
    <name type="scientific">Bradymonas sediminis</name>
    <dbReference type="NCBI Taxonomy" id="1548548"/>
    <lineage>
        <taxon>Bacteria</taxon>
        <taxon>Deltaproteobacteria</taxon>
        <taxon>Bradymonadales</taxon>
        <taxon>Bradymonadaceae</taxon>
        <taxon>Bradymonas</taxon>
    </lineage>
</organism>
<dbReference type="EMBL" id="CP030032">
    <property type="protein sequence ID" value="AWV90454.1"/>
    <property type="molecule type" value="Genomic_DNA"/>
</dbReference>
<comment type="catalytic activity">
    <reaction evidence="4">
        <text>alpha,alpha-trehalose 6-phosphate + H2O = alpha,alpha-trehalose + phosphate</text>
        <dbReference type="Rhea" id="RHEA:23420"/>
        <dbReference type="ChEBI" id="CHEBI:15377"/>
        <dbReference type="ChEBI" id="CHEBI:16551"/>
        <dbReference type="ChEBI" id="CHEBI:43474"/>
        <dbReference type="ChEBI" id="CHEBI:58429"/>
        <dbReference type="EC" id="3.1.3.12"/>
    </reaction>
</comment>
<dbReference type="Gene3D" id="3.30.70.1020">
    <property type="entry name" value="Trehalose-6-phosphate phosphatase related protein, domain 2"/>
    <property type="match status" value="1"/>
</dbReference>
<dbReference type="UniPathway" id="UPA00299"/>
<keyword evidence="3 4" id="KW-0378">Hydrolase</keyword>
<dbReference type="InterPro" id="IPR006379">
    <property type="entry name" value="HAD-SF_hydro_IIB"/>
</dbReference>
<comment type="similarity">
    <text evidence="2 4">Belongs to the trehalose phosphatase family.</text>
</comment>
<dbReference type="GO" id="GO:0046872">
    <property type="term" value="F:metal ion binding"/>
    <property type="evidence" value="ECO:0007669"/>
    <property type="project" value="UniProtKB-KW"/>
</dbReference>
<evidence type="ECO:0000313" key="6">
    <source>
        <dbReference type="Proteomes" id="UP000249799"/>
    </source>
</evidence>
<dbReference type="NCBIfam" id="TIGR01484">
    <property type="entry name" value="HAD-SF-IIB"/>
    <property type="match status" value="1"/>
</dbReference>
<keyword evidence="6" id="KW-1185">Reference proteome</keyword>
<accession>A0A2Z4FP76</accession>
<dbReference type="OrthoDB" id="414934at2"/>
<keyword evidence="4" id="KW-0479">Metal-binding</keyword>
<dbReference type="NCBIfam" id="TIGR00685">
    <property type="entry name" value="T6PP"/>
    <property type="match status" value="1"/>
</dbReference>
<reference evidence="5 6" key="1">
    <citation type="submission" date="2018-06" db="EMBL/GenBank/DDBJ databases">
        <title>Lujinxingia sediminis gen. nov. sp. nov., a new facultative anaerobic member of the class Deltaproteobacteria, and proposal of Lujinxingaceae fam. nov.</title>
        <authorList>
            <person name="Guo L.-Y."/>
            <person name="Li C.-M."/>
            <person name="Wang S."/>
            <person name="Du Z.-J."/>
        </authorList>
    </citation>
    <scope>NUCLEOTIDE SEQUENCE [LARGE SCALE GENOMIC DNA]</scope>
    <source>
        <strain evidence="5 6">FA350</strain>
    </source>
</reference>
<dbReference type="GO" id="GO:0004805">
    <property type="term" value="F:trehalose-phosphatase activity"/>
    <property type="evidence" value="ECO:0007669"/>
    <property type="project" value="UniProtKB-EC"/>
</dbReference>
<dbReference type="InterPro" id="IPR036412">
    <property type="entry name" value="HAD-like_sf"/>
</dbReference>
<keyword evidence="4" id="KW-0460">Magnesium</keyword>
<dbReference type="Gene3D" id="3.40.50.1000">
    <property type="entry name" value="HAD superfamily/HAD-like"/>
    <property type="match status" value="1"/>
</dbReference>
<dbReference type="InterPro" id="IPR023214">
    <property type="entry name" value="HAD_sf"/>
</dbReference>
<evidence type="ECO:0000256" key="1">
    <source>
        <dbReference type="ARBA" id="ARBA00005199"/>
    </source>
</evidence>
<dbReference type="Proteomes" id="UP000249799">
    <property type="component" value="Chromosome"/>
</dbReference>
<dbReference type="SUPFAM" id="SSF56784">
    <property type="entry name" value="HAD-like"/>
    <property type="match status" value="1"/>
</dbReference>
<dbReference type="KEGG" id="bsed:DN745_14390"/>
<dbReference type="AlphaFoldDB" id="A0A2Z4FP76"/>
<dbReference type="InterPro" id="IPR003337">
    <property type="entry name" value="Trehalose_PPase"/>
</dbReference>
<gene>
    <name evidence="5" type="primary">otsB</name>
    <name evidence="5" type="ORF">DN745_14390</name>
</gene>
<evidence type="ECO:0000256" key="3">
    <source>
        <dbReference type="ARBA" id="ARBA00022801"/>
    </source>
</evidence>